<protein>
    <submittedName>
        <fullName evidence="2">NTPase KAP</fullName>
    </submittedName>
</protein>
<dbReference type="RefSeq" id="WP_142821073.1">
    <property type="nucleotide sequence ID" value="NZ_CP035503.1"/>
</dbReference>
<dbReference type="OrthoDB" id="88903at2"/>
<dbReference type="Proteomes" id="UP000316798">
    <property type="component" value="Chromosome"/>
</dbReference>
<reference evidence="2 3" key="1">
    <citation type="submission" date="2019-01" db="EMBL/GenBank/DDBJ databases">
        <title>Genomic insights into a novel species Rhodoferax sp.</title>
        <authorList>
            <person name="Jin L."/>
        </authorList>
    </citation>
    <scope>NUCLEOTIDE SEQUENCE [LARGE SCALE GENOMIC DNA]</scope>
    <source>
        <strain evidence="2 3">CHu59-6-5</strain>
    </source>
</reference>
<dbReference type="InterPro" id="IPR011646">
    <property type="entry name" value="KAP_P-loop"/>
</dbReference>
<dbReference type="Pfam" id="PF07693">
    <property type="entry name" value="KAP_NTPase"/>
    <property type="match status" value="1"/>
</dbReference>
<dbReference type="InterPro" id="IPR027417">
    <property type="entry name" value="P-loop_NTPase"/>
</dbReference>
<evidence type="ECO:0000259" key="1">
    <source>
        <dbReference type="Pfam" id="PF07693"/>
    </source>
</evidence>
<dbReference type="AlphaFoldDB" id="A0A515DGT8"/>
<dbReference type="KEGG" id="rhf:EUB48_03580"/>
<keyword evidence="3" id="KW-1185">Reference proteome</keyword>
<proteinExistence type="predicted"/>
<sequence length="579" mass="63912">MSLVRTKEQLVKLLGQADNSVIALSGKWGTGKTHLWNEVKSGSNDDKVKKALYVSLFGLSSIDQVKRKLIETAIPGVESHGGMFDGLKNLFRVGVKVGSEHYKALAAINDLNVLLMAPVVLRNGVIVIDDIERKHEKLGIDEVLGFIDEYSKQHGARFVLVLNDDQLSNKGDQEKLWATFREKVIDREIRLSTTADEAFSIAIGIANSKYADAIKKACIACSLTNIRIVVKVIRVANQILDGHELEEAIQARVIPPIVLFSAIHYRGLEDGPDFKFALNAGNPDWLGFGRDRNNEPTPEEKREDGWRMLMQELGIHGCDEFEKCLVEFLESGLFDAASIEVVIDGYIAEKEAMETREGAHQFLKRVFWDHRVGEAQLVDEATVFPARAGLLDPFVATQLESALSKMPGGAAIGEAIVDGWLEAFRATNSTEVNDDNPFNNPLHPKIRAEFAAIKANVQANATVVDACIHIIEKSGWGTLQEVAMQRATATDFEAAIRDMADLDNLRRFMRRMIEMRLQSGASDPHFGSAPERFMEACRNIANDANSPRLAGLIKRLFESTALASELAKPSAEGGEFSQG</sequence>
<accession>A0A515DGT8</accession>
<organism evidence="2 3">
    <name type="scientific">Rhodoferax sediminis</name>
    <dbReference type="NCBI Taxonomy" id="2509614"/>
    <lineage>
        <taxon>Bacteria</taxon>
        <taxon>Pseudomonadati</taxon>
        <taxon>Pseudomonadota</taxon>
        <taxon>Betaproteobacteria</taxon>
        <taxon>Burkholderiales</taxon>
        <taxon>Comamonadaceae</taxon>
        <taxon>Rhodoferax</taxon>
    </lineage>
</organism>
<evidence type="ECO:0000313" key="2">
    <source>
        <dbReference type="EMBL" id="QDL39614.1"/>
    </source>
</evidence>
<feature type="domain" description="KAP NTPase" evidence="1">
    <location>
        <begin position="9"/>
        <end position="197"/>
    </location>
</feature>
<dbReference type="SUPFAM" id="SSF52540">
    <property type="entry name" value="P-loop containing nucleoside triphosphate hydrolases"/>
    <property type="match status" value="1"/>
</dbReference>
<evidence type="ECO:0000313" key="3">
    <source>
        <dbReference type="Proteomes" id="UP000316798"/>
    </source>
</evidence>
<gene>
    <name evidence="2" type="ORF">EUB48_03580</name>
</gene>
<dbReference type="EMBL" id="CP035503">
    <property type="protein sequence ID" value="QDL39614.1"/>
    <property type="molecule type" value="Genomic_DNA"/>
</dbReference>
<dbReference type="Gene3D" id="3.40.50.300">
    <property type="entry name" value="P-loop containing nucleotide triphosphate hydrolases"/>
    <property type="match status" value="1"/>
</dbReference>
<name>A0A515DGT8_9BURK</name>